<reference evidence="2" key="1">
    <citation type="submission" date="2019-10" db="EMBL/GenBank/DDBJ databases">
        <authorList>
            <person name="Nor Muhammad N."/>
        </authorList>
    </citation>
    <scope>NUCLEOTIDE SEQUENCE</scope>
</reference>
<accession>A0A5K1JYG7</accession>
<dbReference type="AlphaFoldDB" id="A0A5K1JYG7"/>
<dbReference type="PANTHER" id="PTHR46579">
    <property type="entry name" value="F5/8 TYPE C DOMAIN-CONTAINING PROTEIN-RELATED"/>
    <property type="match status" value="1"/>
</dbReference>
<keyword evidence="1" id="KW-0472">Membrane</keyword>
<evidence type="ECO:0000313" key="2">
    <source>
        <dbReference type="EMBL" id="VWO97371.1"/>
    </source>
</evidence>
<sequence>MLKANRVSDQTIPQLVFKSIPATVDEPVGELDDSNPNNAPFLSYEKWLLCEISTHQGLPLVNDKEANSRLSAEMRDMETEVHRLGRMRTKAWERQIFEHVLGLYSTSQFKVIRPPQGIITRASMSKYLLAGLLMATILHTLASVSFPRADYLLATLRVLLFGAFTANHAHPIPTSVTATQRSLVDAIPLDIRTAMKDLYLEPEITTYATCPTCSFVYLPRHQQPDDPFPHYCTNEETDKGVCGALLVKEVKIKPKKKRDPIRVVYRPLRPYPYHALKSWIAEFLLRPGIESVIKKRPSRPPSPSCRDIRDAPLIRDFMHPDGSRLFSDAREGEVHLTFSMFIDWFNPYGNKKAGKSHSIGVIYLACLDLPPDIRYRVENICLVGVIPGPKEPHLHEINYFLRPLIDELLELWEPGVRFEQTAMRDAGCLVRVAIIPLVCDVPAMRKTAGFASHSSAHFCSFCPLPLRDMSNIDRSTWPTSLTWDQHLTKAWNWRDAATEKDRHIAFDNHGIRWSELLRLPYWDPTRYAVLDAMHNLFLGELAHHCRGVWGADVVRDKVHLVSHTPAEQQRQLLRVQTALTSSAPEAKLMEIRKDYLSAVARFNQLVGVTSTEPTKRDYARAFVEWTAKPNNVATELLLPPALPEPATRYRLPYDEVPQEPSQYHVFTSEVLRHLRADIPVTTIPSWIEMAPANFGTAGFGKLKADLWRTICTINMVITLGRLWGSQGSSAEEAGAFENFAHLICAVELATRRSMNPERAKAYDFHMEQYLQGLRRLYNHALVPNHHLALHLRPFLEGFGPVHGWWAFPFERYNGILQRLKTNSKPGTLSARASIVSY</sequence>
<evidence type="ECO:0000256" key="1">
    <source>
        <dbReference type="SAM" id="Phobius"/>
    </source>
</evidence>
<proteinExistence type="predicted"/>
<protein>
    <submittedName>
        <fullName evidence="2">SPI-1 type III secretion system export apparatus protein SpaS (Secretory protein (Associated with virulence)) (Virulence-associated secretory protein)</fullName>
    </submittedName>
</protein>
<gene>
    <name evidence="2" type="primary">Q8Z492</name>
</gene>
<feature type="transmembrane region" description="Helical" evidence="1">
    <location>
        <begin position="127"/>
        <end position="146"/>
    </location>
</feature>
<organism evidence="2">
    <name type="scientific">Ganoderma boninense</name>
    <dbReference type="NCBI Taxonomy" id="34458"/>
    <lineage>
        <taxon>Eukaryota</taxon>
        <taxon>Fungi</taxon>
        <taxon>Dikarya</taxon>
        <taxon>Basidiomycota</taxon>
        <taxon>Agaricomycotina</taxon>
        <taxon>Agaricomycetes</taxon>
        <taxon>Polyporales</taxon>
        <taxon>Polyporaceae</taxon>
        <taxon>Ganoderma</taxon>
    </lineage>
</organism>
<keyword evidence="1" id="KW-1133">Transmembrane helix</keyword>
<dbReference type="EMBL" id="LR726282">
    <property type="protein sequence ID" value="VWO97371.1"/>
    <property type="molecule type" value="Genomic_DNA"/>
</dbReference>
<name>A0A5K1JYG7_9APHY</name>
<keyword evidence="1" id="KW-0812">Transmembrane</keyword>
<dbReference type="PANTHER" id="PTHR46579:SF2">
    <property type="entry name" value="C2H2-TYPE DOMAIN-CONTAINING PROTEIN"/>
    <property type="match status" value="1"/>
</dbReference>
<dbReference type="InterPro" id="IPR004242">
    <property type="entry name" value="Transposase_21"/>
</dbReference>
<dbReference type="Pfam" id="PF02992">
    <property type="entry name" value="Transposase_21"/>
    <property type="match status" value="1"/>
</dbReference>